<evidence type="ECO:0000256" key="1">
    <source>
        <dbReference type="SAM" id="SignalP"/>
    </source>
</evidence>
<feature type="signal peptide" evidence="1">
    <location>
        <begin position="1"/>
        <end position="19"/>
    </location>
</feature>
<proteinExistence type="predicted"/>
<organism evidence="2 3">
    <name type="scientific">Alistipes senegalensis JC50</name>
    <dbReference type="NCBI Taxonomy" id="1033732"/>
    <lineage>
        <taxon>Bacteria</taxon>
        <taxon>Pseudomonadati</taxon>
        <taxon>Bacteroidota</taxon>
        <taxon>Bacteroidia</taxon>
        <taxon>Bacteroidales</taxon>
        <taxon>Rikenellaceae</taxon>
        <taxon>Alistipes</taxon>
    </lineage>
</organism>
<dbReference type="EMBL" id="CP102252">
    <property type="protein sequence ID" value="UWN64816.1"/>
    <property type="molecule type" value="Genomic_DNA"/>
</dbReference>
<keyword evidence="1" id="KW-0732">Signal</keyword>
<keyword evidence="3" id="KW-1185">Reference proteome</keyword>
<reference evidence="2" key="1">
    <citation type="journal article" date="2022" name="Cell">
        <title>Design, construction, and in vivo augmentation of a complex gut microbiome.</title>
        <authorList>
            <person name="Cheng A.G."/>
            <person name="Ho P.Y."/>
            <person name="Aranda-Diaz A."/>
            <person name="Jain S."/>
            <person name="Yu F.B."/>
            <person name="Meng X."/>
            <person name="Wang M."/>
            <person name="Iakiviak M."/>
            <person name="Nagashima K."/>
            <person name="Zhao A."/>
            <person name="Murugkar P."/>
            <person name="Patil A."/>
            <person name="Atabakhsh K."/>
            <person name="Weakley A."/>
            <person name="Yan J."/>
            <person name="Brumbaugh A.R."/>
            <person name="Higginbottom S."/>
            <person name="Dimas A."/>
            <person name="Shiver A.L."/>
            <person name="Deutschbauer A."/>
            <person name="Neff N."/>
            <person name="Sonnenburg J.L."/>
            <person name="Huang K.C."/>
            <person name="Fischbach M.A."/>
        </authorList>
    </citation>
    <scope>NUCLEOTIDE SEQUENCE</scope>
    <source>
        <strain evidence="2">JC50</strain>
    </source>
</reference>
<evidence type="ECO:0000313" key="2">
    <source>
        <dbReference type="EMBL" id="UWN64816.1"/>
    </source>
</evidence>
<evidence type="ECO:0000313" key="3">
    <source>
        <dbReference type="Proteomes" id="UP001058267"/>
    </source>
</evidence>
<feature type="chain" id="PRO_5046054289" evidence="1">
    <location>
        <begin position="20"/>
        <end position="1037"/>
    </location>
</feature>
<gene>
    <name evidence="2" type="ORF">NQ519_13865</name>
</gene>
<name>A0ABY5V5H8_9BACT</name>
<accession>A0ABY5V5H8</accession>
<dbReference type="RefSeq" id="WP_019150565.1">
    <property type="nucleotide sequence ID" value="NZ_CP102252.1"/>
</dbReference>
<dbReference type="PROSITE" id="PS51257">
    <property type="entry name" value="PROKAR_LIPOPROTEIN"/>
    <property type="match status" value="1"/>
</dbReference>
<dbReference type="Proteomes" id="UP001058267">
    <property type="component" value="Chromosome"/>
</dbReference>
<protein>
    <submittedName>
        <fullName evidence="2">DUF4906 domain-containing protein</fullName>
    </submittedName>
</protein>
<sequence>MKSKVILCMLLSGILFGSASCTRDDTDANQGPFGDGESLASLAVTFHSLSNVPLGKTRSLKGDAIAEITDVFVAWYREDGTLAGSSYHPGEQLKISDIPRKESPTEQTTQRADFECRIPYGRYRIYAAVNTGDLSTDPRYASQIAREADFRQITLTWDTDTKNNDQMSGYFTEGEPTPSAVRGEAPVITINSAKPALHAWVRRLASKVTISFDTTNLYENIYIHIKSARIHNIPRTCTLLDPNDETRIADPDEDVWIDGDTIEYGKGSDFNLWPRLTKGNNPLGGDPADREQLHANDARSLFFYENMQGKGKLKWQDVSGGNSQISYPDGNTPGKPGYRDDKPCGTYIEVEGFYISNTAENPGKGRIFYRFMLGKNADDDYNAERNFHYKLTMRFQGNANDVDWHIDYNEEPGIYVPNPYFISYLYDHSMMLPVKIKGKPVGNLKAEIIENDWRPYNAGEEFTYYRGEVYTMSGNPNGSPASNADLDNPKIKDGPWNGFLSLAATHINWIGRDVDYWKGYNYFYWKQKDFGDDLAQFSSVLLDNERGQSPRGYREYDISRDGTIDGGNDGDYIVSTDEAEGKTVLQIPCYTRALQLTDKTGFSGNNSYFSYRRSAKVRLTVQLEGLDEPAVDTVTIFQVRRIINPKGIYRRHDNDASFKVVLTHRQNEAATQYLPFESEGPWDATVEVGKEWIKINGVLGGSARGATGSEVQFTYQPDGTIPEDQCRFGIILVRYHNYSCYHRIFVRQGYAPAQIAGTAKWHCFNLCYENTEAKSPCEEGSLFRYGNIAQPIDAVNNVFDDFKDHATTEFKLAPASSGKTGTWTAVAGKTQITSRSHGSAGFSDLNQTIGNSVCHVATYDDFYTLQMNCQFAYGVLYGDASTETNFDVKEIYTHAYYNDSNKNKGMRGCFVYNPKGSLNSGGEGANLFFPVGVSGYGRRKNCAQEGGKFGVLRYATRGALYTSSDVHYRPMFYTISTNFGAIYWLNQKQNGISAWDINVSTYDFNQFENNAFLTGDWSTGGETETNISDACFVRLVE</sequence>